<gene>
    <name evidence="2" type="ORF">BZK42_27685</name>
</gene>
<feature type="transmembrane region" description="Helical" evidence="1">
    <location>
        <begin position="61"/>
        <end position="80"/>
    </location>
</feature>
<proteinExistence type="predicted"/>
<feature type="transmembrane region" description="Helical" evidence="1">
    <location>
        <begin position="128"/>
        <end position="150"/>
    </location>
</feature>
<sequence>MQNNMINQSKASSHLSVAVFYQPFSRTTKTVRKFPAGSGKCRCTFIEKSLATLSIFRRQRACFPVFVVFRNLAGCSGFVGPLLHAVILRIFISNHILFLVLMNVMLLTERTDRCLQTLWLENVLSVNGMVRTAVAGPAPFSSFFAVFYIVRNV</sequence>
<keyword evidence="1" id="KW-0812">Transmembrane</keyword>
<organism evidence="2 3">
    <name type="scientific">Citrobacter braakii</name>
    <dbReference type="NCBI Taxonomy" id="57706"/>
    <lineage>
        <taxon>Bacteria</taxon>
        <taxon>Pseudomonadati</taxon>
        <taxon>Pseudomonadota</taxon>
        <taxon>Gammaproteobacteria</taxon>
        <taxon>Enterobacterales</taxon>
        <taxon>Enterobacteriaceae</taxon>
        <taxon>Citrobacter</taxon>
        <taxon>Citrobacter freundii complex</taxon>
    </lineage>
</organism>
<dbReference type="AlphaFoldDB" id="A0A1V8NR67"/>
<keyword evidence="1" id="KW-1133">Transmembrane helix</keyword>
<protein>
    <submittedName>
        <fullName evidence="2">Uncharacterized protein</fullName>
    </submittedName>
</protein>
<keyword evidence="1" id="KW-0472">Membrane</keyword>
<evidence type="ECO:0000256" key="1">
    <source>
        <dbReference type="SAM" id="Phobius"/>
    </source>
</evidence>
<dbReference type="EMBL" id="NAEW01000058">
    <property type="protein sequence ID" value="OQM38910.1"/>
    <property type="molecule type" value="Genomic_DNA"/>
</dbReference>
<name>A0A1V8NR67_CITBR</name>
<reference evidence="2 3" key="1">
    <citation type="submission" date="2017-03" db="EMBL/GenBank/DDBJ databases">
        <authorList>
            <person name="Afonso C.L."/>
            <person name="Miller P.J."/>
            <person name="Scott M.A."/>
            <person name="Spackman E."/>
            <person name="Goraichik I."/>
            <person name="Dimitrov K.M."/>
            <person name="Suarez D.L."/>
            <person name="Swayne D.E."/>
        </authorList>
    </citation>
    <scope>NUCLEOTIDE SEQUENCE [LARGE SCALE GENOMIC DNA]</scope>
    <source>
        <strain evidence="2 3">ATCC 51113</strain>
    </source>
</reference>
<evidence type="ECO:0000313" key="3">
    <source>
        <dbReference type="Proteomes" id="UP000192573"/>
    </source>
</evidence>
<accession>A0A1V8NR67</accession>
<comment type="caution">
    <text evidence="2">The sequence shown here is derived from an EMBL/GenBank/DDBJ whole genome shotgun (WGS) entry which is preliminary data.</text>
</comment>
<dbReference type="Proteomes" id="UP000192573">
    <property type="component" value="Unassembled WGS sequence"/>
</dbReference>
<evidence type="ECO:0000313" key="2">
    <source>
        <dbReference type="EMBL" id="OQM38910.1"/>
    </source>
</evidence>